<comment type="cofactor">
    <cofactor evidence="1">
        <name>L-ascorbate</name>
        <dbReference type="ChEBI" id="CHEBI:38290"/>
    </cofactor>
</comment>
<evidence type="ECO:0000256" key="5">
    <source>
        <dbReference type="ARBA" id="ARBA00022964"/>
    </source>
</evidence>
<evidence type="ECO:0000313" key="12">
    <source>
        <dbReference type="EMBL" id="PAV63669.1"/>
    </source>
</evidence>
<evidence type="ECO:0000259" key="11">
    <source>
        <dbReference type="PROSITE" id="PS51471"/>
    </source>
</evidence>
<dbReference type="PANTHER" id="PTHR12117">
    <property type="entry name" value="HISTONE ACETYLTRANSFERASE COMPLEX"/>
    <property type="match status" value="1"/>
</dbReference>
<dbReference type="SMART" id="SM00702">
    <property type="entry name" value="P4Hc"/>
    <property type="match status" value="1"/>
</dbReference>
<dbReference type="PROSITE" id="PS51471">
    <property type="entry name" value="FE2OG_OXY"/>
    <property type="match status" value="1"/>
</dbReference>
<keyword evidence="5" id="KW-0223">Dioxygenase</keyword>
<keyword evidence="7" id="KW-0408">Iron</keyword>
<comment type="similarity">
    <text evidence="2">Belongs to the TPA1 family.</text>
</comment>
<evidence type="ECO:0000256" key="3">
    <source>
        <dbReference type="ARBA" id="ARBA00022723"/>
    </source>
</evidence>
<dbReference type="GO" id="GO:0006449">
    <property type="term" value="P:regulation of translational termination"/>
    <property type="evidence" value="ECO:0007669"/>
    <property type="project" value="TreeGrafter"/>
</dbReference>
<dbReference type="Pfam" id="PF13661">
    <property type="entry name" value="2OG-FeII_Oxy_4"/>
    <property type="match status" value="1"/>
</dbReference>
<keyword evidence="6" id="KW-0560">Oxidoreductase</keyword>
<dbReference type="GO" id="GO:0031418">
    <property type="term" value="F:L-ascorbic acid binding"/>
    <property type="evidence" value="ECO:0007669"/>
    <property type="project" value="UniProtKB-KW"/>
</dbReference>
<dbReference type="InterPro" id="IPR019601">
    <property type="entry name" value="Oxoglutarate/Fe-dep_Oase_C"/>
</dbReference>
<dbReference type="PANTHER" id="PTHR12117:SF0">
    <property type="entry name" value="PROLYL 3-HYDROXYLASE OGFOD1"/>
    <property type="match status" value="1"/>
</dbReference>
<dbReference type="InterPro" id="IPR051842">
    <property type="entry name" value="uS12_prolyl_hydroxylase"/>
</dbReference>
<evidence type="ECO:0000256" key="10">
    <source>
        <dbReference type="SAM" id="MobiDB-lite"/>
    </source>
</evidence>
<evidence type="ECO:0000313" key="13">
    <source>
        <dbReference type="Proteomes" id="UP000218231"/>
    </source>
</evidence>
<evidence type="ECO:0000256" key="9">
    <source>
        <dbReference type="ARBA" id="ARBA00047444"/>
    </source>
</evidence>
<keyword evidence="3" id="KW-0479">Metal-binding</keyword>
<evidence type="ECO:0000256" key="4">
    <source>
        <dbReference type="ARBA" id="ARBA00022896"/>
    </source>
</evidence>
<feature type="region of interest" description="Disordered" evidence="10">
    <location>
        <begin position="1"/>
        <end position="47"/>
    </location>
</feature>
<comment type="catalytic activity">
    <reaction evidence="9">
        <text>[ribosomal protein uS12]-L-proline + 2-oxoglutarate + O2 = [ribosomal protein uS12]-(3S)-3-hydroxy-L-proline + succinate + CO2</text>
        <dbReference type="Rhea" id="RHEA:54156"/>
        <dbReference type="Rhea" id="RHEA-COMP:13816"/>
        <dbReference type="Rhea" id="RHEA-COMP:13818"/>
        <dbReference type="ChEBI" id="CHEBI:15379"/>
        <dbReference type="ChEBI" id="CHEBI:16526"/>
        <dbReference type="ChEBI" id="CHEBI:16810"/>
        <dbReference type="ChEBI" id="CHEBI:30031"/>
        <dbReference type="ChEBI" id="CHEBI:50342"/>
        <dbReference type="ChEBI" id="CHEBI:85428"/>
    </reaction>
</comment>
<dbReference type="GO" id="GO:0005737">
    <property type="term" value="C:cytoplasm"/>
    <property type="evidence" value="ECO:0007669"/>
    <property type="project" value="TreeGrafter"/>
</dbReference>
<dbReference type="Proteomes" id="UP000218231">
    <property type="component" value="Unassembled WGS sequence"/>
</dbReference>
<dbReference type="OrthoDB" id="430522at2759"/>
<dbReference type="GO" id="GO:0031543">
    <property type="term" value="F:peptidyl-proline dioxygenase activity"/>
    <property type="evidence" value="ECO:0007669"/>
    <property type="project" value="TreeGrafter"/>
</dbReference>
<evidence type="ECO:0000256" key="8">
    <source>
        <dbReference type="ARBA" id="ARBA00029938"/>
    </source>
</evidence>
<dbReference type="AlphaFoldDB" id="A0A2A2JQ40"/>
<feature type="domain" description="Fe2OG dioxygenase" evidence="11">
    <location>
        <begin position="161"/>
        <end position="266"/>
    </location>
</feature>
<evidence type="ECO:0000256" key="2">
    <source>
        <dbReference type="ARBA" id="ARBA00007443"/>
    </source>
</evidence>
<proteinExistence type="inferred from homology"/>
<dbReference type="Gene3D" id="2.60.120.620">
    <property type="entry name" value="q2cbj1_9rhob like domain"/>
    <property type="match status" value="2"/>
</dbReference>
<keyword evidence="13" id="KW-1185">Reference proteome</keyword>
<protein>
    <recommendedName>
        <fullName evidence="8">uS12 prolyl 3-hydroxylase</fullName>
    </recommendedName>
</protein>
<comment type="caution">
    <text evidence="12">The sequence shown here is derived from an EMBL/GenBank/DDBJ whole genome shotgun (WGS) entry which is preliminary data.</text>
</comment>
<keyword evidence="4" id="KW-0847">Vitamin C</keyword>
<organism evidence="12 13">
    <name type="scientific">Diploscapter pachys</name>
    <dbReference type="NCBI Taxonomy" id="2018661"/>
    <lineage>
        <taxon>Eukaryota</taxon>
        <taxon>Metazoa</taxon>
        <taxon>Ecdysozoa</taxon>
        <taxon>Nematoda</taxon>
        <taxon>Chromadorea</taxon>
        <taxon>Rhabditida</taxon>
        <taxon>Rhabditina</taxon>
        <taxon>Rhabditomorpha</taxon>
        <taxon>Rhabditoidea</taxon>
        <taxon>Rhabditidae</taxon>
        <taxon>Diploscapter</taxon>
    </lineage>
</organism>
<accession>A0A2A2JQ40</accession>
<evidence type="ECO:0000256" key="1">
    <source>
        <dbReference type="ARBA" id="ARBA00001961"/>
    </source>
</evidence>
<dbReference type="InterPro" id="IPR039558">
    <property type="entry name" value="TPA1/OFD1_N"/>
</dbReference>
<dbReference type="Pfam" id="PF10637">
    <property type="entry name" value="Ofd1_CTDD"/>
    <property type="match status" value="1"/>
</dbReference>
<dbReference type="EMBL" id="LIAE01010298">
    <property type="protein sequence ID" value="PAV63669.1"/>
    <property type="molecule type" value="Genomic_DNA"/>
</dbReference>
<dbReference type="STRING" id="2018661.A0A2A2JQ40"/>
<reference evidence="12 13" key="1">
    <citation type="journal article" date="2017" name="Curr. Biol.">
        <title>Genome architecture and evolution of a unichromosomal asexual nematode.</title>
        <authorList>
            <person name="Fradin H."/>
            <person name="Zegar C."/>
            <person name="Gutwein M."/>
            <person name="Lucas J."/>
            <person name="Kovtun M."/>
            <person name="Corcoran D."/>
            <person name="Baugh L.R."/>
            <person name="Kiontke K."/>
            <person name="Gunsalus K."/>
            <person name="Fitch D.H."/>
            <person name="Piano F."/>
        </authorList>
    </citation>
    <scope>NUCLEOTIDE SEQUENCE [LARGE SCALE GENOMIC DNA]</scope>
    <source>
        <strain evidence="12">PF1309</strain>
    </source>
</reference>
<evidence type="ECO:0000256" key="7">
    <source>
        <dbReference type="ARBA" id="ARBA00023004"/>
    </source>
</evidence>
<evidence type="ECO:0000256" key="6">
    <source>
        <dbReference type="ARBA" id="ARBA00023002"/>
    </source>
</evidence>
<sequence>MAKAPKLKKNGDFEGPPSKRVKKEIKKAPFNAKENKQKVAPVKSGKSKEIGSEKTVEFKLNSEYTVSENKQMFEANWKHLLPFKHWHFRNFLENSANSVEKLEDELQHFENWNRKENDLYSLYQSEDLQSINKGKYPLIYSFREFLYNDVKKWLEAASGVKLTAKIDCNASCYAKNDHLLPHNDQIGTRKFAFVYYLTEFAWKEEDGGYLQLYDSDEKSRPKDIAKSLPPLRNSFVLFEVHQRSWHRVQEVLGESPRLSINGWFHSTHKLPIVKLQPKKLELGKAIRNDMDLHLILDRDILDEIRYAEIAKSFEDRSELMLSNALKLAFYNTLKRKMKRMPFSSAHRPNEQILEVCSQMKATSAIVLKVLMSSEFEKTVGKMTGLELKDCPRRVQLARVSPGNYTLLTDGILNQAAKLGNTLDVHLFIWDSDKDEEWNDEWGGFLSYASKGDSEELVRISPQSNGMALVFSEPDVTWFLKYANSSAKTYYLFTLTYTNIQNDD</sequence>
<dbReference type="InterPro" id="IPR005123">
    <property type="entry name" value="Oxoglu/Fe-dep_dioxygenase_dom"/>
</dbReference>
<dbReference type="GO" id="GO:0005506">
    <property type="term" value="F:iron ion binding"/>
    <property type="evidence" value="ECO:0007669"/>
    <property type="project" value="InterPro"/>
</dbReference>
<name>A0A2A2JQ40_9BILA</name>
<dbReference type="InterPro" id="IPR006620">
    <property type="entry name" value="Pro_4_hyd_alph"/>
</dbReference>
<gene>
    <name evidence="12" type="ORF">WR25_07788</name>
</gene>